<dbReference type="EMBL" id="CM042883">
    <property type="protein sequence ID" value="KAI4376580.1"/>
    <property type="molecule type" value="Genomic_DNA"/>
</dbReference>
<protein>
    <submittedName>
        <fullName evidence="1">Uncharacterized protein</fullName>
    </submittedName>
</protein>
<keyword evidence="2" id="KW-1185">Reference proteome</keyword>
<gene>
    <name evidence="1" type="ORF">MLD38_014326</name>
</gene>
<reference evidence="2" key="1">
    <citation type="journal article" date="2023" name="Front. Plant Sci.">
        <title>Chromosomal-level genome assembly of Melastoma candidum provides insights into trichome evolution.</title>
        <authorList>
            <person name="Zhong Y."/>
            <person name="Wu W."/>
            <person name="Sun C."/>
            <person name="Zou P."/>
            <person name="Liu Y."/>
            <person name="Dai S."/>
            <person name="Zhou R."/>
        </authorList>
    </citation>
    <scope>NUCLEOTIDE SEQUENCE [LARGE SCALE GENOMIC DNA]</scope>
</reference>
<evidence type="ECO:0000313" key="1">
    <source>
        <dbReference type="EMBL" id="KAI4376580.1"/>
    </source>
</evidence>
<sequence>MEEGIGVDEEARQSIYKAARRIKRRENSLYNALRSIYEDSIFVNEISQLWPSLPLVSNLRCGLWYSPRFHSTCYFKSTDGHTNNLSFNTSRLNLHLALLAGQRGGCIIVDSTRKGKRFPDSMSKTIPIWTCVLNRAIDRNRRLLDHADVSMKERHMDDLARGGGSDGADALPEWDCSLHLPLWVSDTERAKIEGRLDDWADELEACGADIASVAVSLRKPLRPLWISQRTVIWLNEVPDHESWDFTPIILLSASSSSGPSQPKTMSEFSWSYIAGAGDDEESWARGLTPPLFWKHARDIIDSGPESCNRKIADIVEENRVYRAQRGYDAPQIKARTSKPPGVASHEDYSHIPGTPNAETDFASGDEACSVTWLGSTKICVGKTKSFAGESGTASILNCSPESISPTVENSEDYLHLPMMNSKFHRSSILDSLPYAVKFAKSSLTQGKALLVCCENGEDISICVCLAILMSLYNEEGTFDGGISFRDKTVTKLDLRRRLVYVCSFASNARPSRGNLKQVFAFLSELKTSSVNVL</sequence>
<organism evidence="1 2">
    <name type="scientific">Melastoma candidum</name>
    <dbReference type="NCBI Taxonomy" id="119954"/>
    <lineage>
        <taxon>Eukaryota</taxon>
        <taxon>Viridiplantae</taxon>
        <taxon>Streptophyta</taxon>
        <taxon>Embryophyta</taxon>
        <taxon>Tracheophyta</taxon>
        <taxon>Spermatophyta</taxon>
        <taxon>Magnoliopsida</taxon>
        <taxon>eudicotyledons</taxon>
        <taxon>Gunneridae</taxon>
        <taxon>Pentapetalae</taxon>
        <taxon>rosids</taxon>
        <taxon>malvids</taxon>
        <taxon>Myrtales</taxon>
        <taxon>Melastomataceae</taxon>
        <taxon>Melastomatoideae</taxon>
        <taxon>Melastomateae</taxon>
        <taxon>Melastoma</taxon>
    </lineage>
</organism>
<comment type="caution">
    <text evidence="1">The sequence shown here is derived from an EMBL/GenBank/DDBJ whole genome shotgun (WGS) entry which is preliminary data.</text>
</comment>
<proteinExistence type="predicted"/>
<dbReference type="Proteomes" id="UP001057402">
    <property type="component" value="Chromosome 4"/>
</dbReference>
<evidence type="ECO:0000313" key="2">
    <source>
        <dbReference type="Proteomes" id="UP001057402"/>
    </source>
</evidence>
<accession>A0ACB9RCZ4</accession>
<name>A0ACB9RCZ4_9MYRT</name>